<comment type="caution">
    <text evidence="2">The sequence shown here is derived from an EMBL/GenBank/DDBJ whole genome shotgun (WGS) entry which is preliminary data.</text>
</comment>
<gene>
    <name evidence="2" type="ORF">HYH03_009672</name>
</gene>
<dbReference type="OrthoDB" id="528820at2759"/>
<keyword evidence="3" id="KW-1185">Reference proteome</keyword>
<protein>
    <submittedName>
        <fullName evidence="2">Uncharacterized protein</fullName>
    </submittedName>
</protein>
<dbReference type="EMBL" id="JAEHOE010000048">
    <property type="protein sequence ID" value="KAG2491939.1"/>
    <property type="molecule type" value="Genomic_DNA"/>
</dbReference>
<proteinExistence type="predicted"/>
<feature type="region of interest" description="Disordered" evidence="1">
    <location>
        <begin position="90"/>
        <end position="117"/>
    </location>
</feature>
<accession>A0A835XY49</accession>
<name>A0A835XY49_9CHLO</name>
<sequence>MTSCHRVYQALQDCQRRYPRDHEAVCQHLTSKAGWCLFAGICPKEVRDLEDCVGTTNATQIGVHVPTRCEHKAETLSACIEGYRAAAERRTNECPSGKKKQAGPAPAGPQPPQPAAV</sequence>
<evidence type="ECO:0000313" key="2">
    <source>
        <dbReference type="EMBL" id="KAG2491939.1"/>
    </source>
</evidence>
<dbReference type="Proteomes" id="UP000612055">
    <property type="component" value="Unassembled WGS sequence"/>
</dbReference>
<evidence type="ECO:0000256" key="1">
    <source>
        <dbReference type="SAM" id="MobiDB-lite"/>
    </source>
</evidence>
<feature type="compositionally biased region" description="Pro residues" evidence="1">
    <location>
        <begin position="106"/>
        <end position="117"/>
    </location>
</feature>
<reference evidence="2" key="1">
    <citation type="journal article" date="2020" name="bioRxiv">
        <title>Comparative genomics of Chlamydomonas.</title>
        <authorList>
            <person name="Craig R.J."/>
            <person name="Hasan A.R."/>
            <person name="Ness R.W."/>
            <person name="Keightley P.D."/>
        </authorList>
    </citation>
    <scope>NUCLEOTIDE SEQUENCE</scope>
    <source>
        <strain evidence="2">CCAP 11/70</strain>
    </source>
</reference>
<organism evidence="2 3">
    <name type="scientific">Edaphochlamys debaryana</name>
    <dbReference type="NCBI Taxonomy" id="47281"/>
    <lineage>
        <taxon>Eukaryota</taxon>
        <taxon>Viridiplantae</taxon>
        <taxon>Chlorophyta</taxon>
        <taxon>core chlorophytes</taxon>
        <taxon>Chlorophyceae</taxon>
        <taxon>CS clade</taxon>
        <taxon>Chlamydomonadales</taxon>
        <taxon>Chlamydomonadales incertae sedis</taxon>
        <taxon>Edaphochlamys</taxon>
    </lineage>
</organism>
<evidence type="ECO:0000313" key="3">
    <source>
        <dbReference type="Proteomes" id="UP000612055"/>
    </source>
</evidence>
<dbReference type="AlphaFoldDB" id="A0A835XY49"/>